<dbReference type="Proteomes" id="UP000193920">
    <property type="component" value="Unassembled WGS sequence"/>
</dbReference>
<keyword evidence="6 8" id="KW-1133">Transmembrane helix</keyword>
<feature type="transmembrane region" description="Helical" evidence="8">
    <location>
        <begin position="330"/>
        <end position="348"/>
    </location>
</feature>
<evidence type="ECO:0000313" key="11">
    <source>
        <dbReference type="Proteomes" id="UP000193920"/>
    </source>
</evidence>
<dbReference type="GO" id="GO:0004930">
    <property type="term" value="F:G protein-coupled receptor activity"/>
    <property type="evidence" value="ECO:0007669"/>
    <property type="project" value="InterPro"/>
</dbReference>
<proteinExistence type="inferred from homology"/>
<keyword evidence="11" id="KW-1185">Reference proteome</keyword>
<dbReference type="OrthoDB" id="5574009at2759"/>
<evidence type="ECO:0000256" key="8">
    <source>
        <dbReference type="SAM" id="Phobius"/>
    </source>
</evidence>
<feature type="domain" description="G-protein coupled receptors family 3 profile" evidence="9">
    <location>
        <begin position="266"/>
        <end position="496"/>
    </location>
</feature>
<keyword evidence="5" id="KW-0732">Signal</keyword>
<reference evidence="10 11" key="1">
    <citation type="submission" date="2016-08" db="EMBL/GenBank/DDBJ databases">
        <title>A Parts List for Fungal Cellulosomes Revealed by Comparative Genomics.</title>
        <authorList>
            <consortium name="DOE Joint Genome Institute"/>
            <person name="Haitjema C.H."/>
            <person name="Gilmore S.P."/>
            <person name="Henske J.K."/>
            <person name="Solomon K.V."/>
            <person name="De Groot R."/>
            <person name="Kuo A."/>
            <person name="Mondo S.J."/>
            <person name="Salamov A.A."/>
            <person name="Labutti K."/>
            <person name="Zhao Z."/>
            <person name="Chiniquy J."/>
            <person name="Barry K."/>
            <person name="Brewer H.M."/>
            <person name="Purvine S.O."/>
            <person name="Wright A.T."/>
            <person name="Boxma B."/>
            <person name="Van Alen T."/>
            <person name="Hackstein J.H."/>
            <person name="Baker S.E."/>
            <person name="Grigoriev I.V."/>
            <person name="O'Malley M.A."/>
        </authorList>
    </citation>
    <scope>NUCLEOTIDE SEQUENCE [LARGE SCALE GENOMIC DNA]</scope>
    <source>
        <strain evidence="10 11">G1</strain>
    </source>
</reference>
<evidence type="ECO:0000256" key="4">
    <source>
        <dbReference type="ARBA" id="ARBA00022692"/>
    </source>
</evidence>
<dbReference type="SUPFAM" id="SSF53850">
    <property type="entry name" value="Periplasmic binding protein-like II"/>
    <property type="match status" value="1"/>
</dbReference>
<evidence type="ECO:0000313" key="10">
    <source>
        <dbReference type="EMBL" id="ORY53359.1"/>
    </source>
</evidence>
<evidence type="ECO:0000256" key="7">
    <source>
        <dbReference type="ARBA" id="ARBA00023136"/>
    </source>
</evidence>
<accession>A0A1Y2D241</accession>
<dbReference type="GO" id="GO:1901982">
    <property type="term" value="F:maltose binding"/>
    <property type="evidence" value="ECO:0007669"/>
    <property type="project" value="TreeGrafter"/>
</dbReference>
<evidence type="ECO:0000256" key="1">
    <source>
        <dbReference type="ARBA" id="ARBA00004141"/>
    </source>
</evidence>
<name>A0A1Y2D241_9FUNG</name>
<feature type="transmembrane region" description="Helical" evidence="8">
    <location>
        <begin position="299"/>
        <end position="318"/>
    </location>
</feature>
<keyword evidence="4 8" id="KW-0812">Transmembrane</keyword>
<dbReference type="AlphaFoldDB" id="A0A1Y2D241"/>
<dbReference type="GO" id="GO:0015768">
    <property type="term" value="P:maltose transport"/>
    <property type="evidence" value="ECO:0007669"/>
    <property type="project" value="TreeGrafter"/>
</dbReference>
<feature type="transmembrane region" description="Helical" evidence="8">
    <location>
        <begin position="414"/>
        <end position="438"/>
    </location>
</feature>
<comment type="subcellular location">
    <subcellularLocation>
        <location evidence="1">Membrane</location>
        <topology evidence="1">Multi-pass membrane protein</topology>
    </subcellularLocation>
</comment>
<evidence type="ECO:0000256" key="2">
    <source>
        <dbReference type="ARBA" id="ARBA00008520"/>
    </source>
</evidence>
<keyword evidence="3" id="KW-0813">Transport</keyword>
<evidence type="ECO:0000256" key="6">
    <source>
        <dbReference type="ARBA" id="ARBA00022989"/>
    </source>
</evidence>
<dbReference type="InterPro" id="IPR017978">
    <property type="entry name" value="GPCR_3_C"/>
</dbReference>
<feature type="transmembrane region" description="Helical" evidence="8">
    <location>
        <begin position="369"/>
        <end position="388"/>
    </location>
</feature>
<feature type="transmembrane region" description="Helical" evidence="8">
    <location>
        <begin position="450"/>
        <end position="472"/>
    </location>
</feature>
<dbReference type="GO" id="GO:0042956">
    <property type="term" value="P:maltodextrin transmembrane transport"/>
    <property type="evidence" value="ECO:0007669"/>
    <property type="project" value="TreeGrafter"/>
</dbReference>
<feature type="transmembrane region" description="Helical" evidence="8">
    <location>
        <begin position="478"/>
        <end position="503"/>
    </location>
</feature>
<comment type="similarity">
    <text evidence="2">Belongs to the bacterial solute-binding protein 1 family.</text>
</comment>
<organism evidence="10 11">
    <name type="scientific">Neocallimastix californiae</name>
    <dbReference type="NCBI Taxonomy" id="1754190"/>
    <lineage>
        <taxon>Eukaryota</taxon>
        <taxon>Fungi</taxon>
        <taxon>Fungi incertae sedis</taxon>
        <taxon>Chytridiomycota</taxon>
        <taxon>Chytridiomycota incertae sedis</taxon>
        <taxon>Neocallimastigomycetes</taxon>
        <taxon>Neocallimastigales</taxon>
        <taxon>Neocallimastigaceae</taxon>
        <taxon>Neocallimastix</taxon>
    </lineage>
</organism>
<keyword evidence="7 8" id="KW-0472">Membrane</keyword>
<evidence type="ECO:0000256" key="5">
    <source>
        <dbReference type="ARBA" id="ARBA00022729"/>
    </source>
</evidence>
<dbReference type="PANTHER" id="PTHR30061">
    <property type="entry name" value="MALTOSE-BINDING PERIPLASMIC PROTEIN"/>
    <property type="match status" value="1"/>
</dbReference>
<dbReference type="Gene3D" id="3.40.190.10">
    <property type="entry name" value="Periplasmic binding protein-like II"/>
    <property type="match status" value="3"/>
</dbReference>
<comment type="caution">
    <text evidence="10">The sequence shown here is derived from an EMBL/GenBank/DDBJ whole genome shotgun (WGS) entry which is preliminary data.</text>
</comment>
<dbReference type="PANTHER" id="PTHR30061:SF50">
    <property type="entry name" value="MALTOSE_MALTODEXTRIN-BINDING PERIPLASMIC PROTEIN"/>
    <property type="match status" value="1"/>
</dbReference>
<feature type="transmembrane region" description="Helical" evidence="8">
    <location>
        <begin position="266"/>
        <end position="287"/>
    </location>
</feature>
<dbReference type="EMBL" id="MCOG01000091">
    <property type="protein sequence ID" value="ORY53359.1"/>
    <property type="molecule type" value="Genomic_DNA"/>
</dbReference>
<gene>
    <name evidence="10" type="ORF">LY90DRAFT_670371</name>
</gene>
<evidence type="ECO:0000259" key="9">
    <source>
        <dbReference type="Pfam" id="PF00003"/>
    </source>
</evidence>
<protein>
    <submittedName>
        <fullName evidence="10">Periplasmic binding protein-like II</fullName>
    </submittedName>
</protein>
<sequence>MFHPDLISQSCQYEDKIVGMPFSIGYSMLYYNKVLLQKYGKTIPETWDELIDTNSEHGLCSLIEFIYSCRNSVDSPFPDMENEIFHSDIDFALNSLFGGNALFIKFWTLPNSMLELMEYDMAPLPGKLKGVSGTSIAGYNIGIDSSISKRKINAAIEALKFLSSKELQKKYLLNDDLVSGITELYKDEEVCKHIRCDAFLKVQPIGRPTTNLYSSTEYYQRIINYAHQYLYGNETASKALKQISDLTAIHFISMTKDRPSKIYANIYFIIVNVLSFIFLTSIILLFTKKYKVYFDYLSPSFWIVIIIGLIIILSSFYTTIGPYTNMKCKLHNILLLFGCTMNISPFLHKLIVDCPERNKISEWASKHSNLFILIFMVINSILSLITLINQNPEVETVILNEGENFRKCSAKGKISLVIMGLVLFYYFFIVISILFLCYIEWCVKTYIYDVRTITIAIYFNVISATLHTILYFTNFKNYIFYFIFNNGFIIMSAVTSYIFEFGFRLFIPFNKKKENEVILYINTIYNLRGNKNNMDNNQQSFSSNIFTDISSSSDSTERSSEINPKYCHISTTPSISNNSFFLKLVNYHNQSINMRSGSIVPSNDISSSKKSNVI</sequence>
<dbReference type="Pfam" id="PF00003">
    <property type="entry name" value="7tm_3"/>
    <property type="match status" value="1"/>
</dbReference>
<dbReference type="GO" id="GO:0016020">
    <property type="term" value="C:membrane"/>
    <property type="evidence" value="ECO:0007669"/>
    <property type="project" value="UniProtKB-SubCell"/>
</dbReference>
<evidence type="ECO:0000256" key="3">
    <source>
        <dbReference type="ARBA" id="ARBA00022448"/>
    </source>
</evidence>